<dbReference type="SUPFAM" id="SSF52242">
    <property type="entry name" value="Cobalamin (vitamin B12)-binding domain"/>
    <property type="match status" value="1"/>
</dbReference>
<dbReference type="AlphaFoldDB" id="A0A9E2L385"/>
<dbReference type="Pfam" id="PF13311">
    <property type="entry name" value="DUF4080"/>
    <property type="match status" value="1"/>
</dbReference>
<dbReference type="InterPro" id="IPR025288">
    <property type="entry name" value="DUF4080"/>
</dbReference>
<keyword evidence="5" id="KW-0411">Iron-sulfur</keyword>
<keyword evidence="2" id="KW-0949">S-adenosyl-L-methionine</keyword>
<evidence type="ECO:0000256" key="5">
    <source>
        <dbReference type="ARBA" id="ARBA00023014"/>
    </source>
</evidence>
<dbReference type="InterPro" id="IPR006638">
    <property type="entry name" value="Elp3/MiaA/NifB-like_rSAM"/>
</dbReference>
<evidence type="ECO:0000256" key="1">
    <source>
        <dbReference type="ARBA" id="ARBA00001966"/>
    </source>
</evidence>
<dbReference type="InterPro" id="IPR058240">
    <property type="entry name" value="rSAM_sf"/>
</dbReference>
<name>A0A9E2L385_9SPIR</name>
<comment type="caution">
    <text evidence="8">The sequence shown here is derived from an EMBL/GenBank/DDBJ whole genome shotgun (WGS) entry which is preliminary data.</text>
</comment>
<dbReference type="PROSITE" id="PS51918">
    <property type="entry name" value="RADICAL_SAM"/>
    <property type="match status" value="1"/>
</dbReference>
<dbReference type="InterPro" id="IPR023404">
    <property type="entry name" value="rSAM_horseshoe"/>
</dbReference>
<dbReference type="GO" id="GO:0031419">
    <property type="term" value="F:cobalamin binding"/>
    <property type="evidence" value="ECO:0007669"/>
    <property type="project" value="InterPro"/>
</dbReference>
<dbReference type="GO" id="GO:0046872">
    <property type="term" value="F:metal ion binding"/>
    <property type="evidence" value="ECO:0007669"/>
    <property type="project" value="UniProtKB-KW"/>
</dbReference>
<keyword evidence="4" id="KW-0408">Iron</keyword>
<evidence type="ECO:0000313" key="8">
    <source>
        <dbReference type="EMBL" id="MBU3849928.1"/>
    </source>
</evidence>
<accession>A0A9E2L385</accession>
<dbReference type="SMART" id="SM00729">
    <property type="entry name" value="Elp3"/>
    <property type="match status" value="1"/>
</dbReference>
<dbReference type="InterPro" id="IPR006158">
    <property type="entry name" value="Cobalamin-bd"/>
</dbReference>
<dbReference type="GO" id="GO:0005829">
    <property type="term" value="C:cytosol"/>
    <property type="evidence" value="ECO:0007669"/>
    <property type="project" value="TreeGrafter"/>
</dbReference>
<comment type="cofactor">
    <cofactor evidence="1">
        <name>[4Fe-4S] cluster</name>
        <dbReference type="ChEBI" id="CHEBI:49883"/>
    </cofactor>
</comment>
<organism evidence="8 9">
    <name type="scientific">Candidatus Treponema excrementipullorum</name>
    <dbReference type="NCBI Taxonomy" id="2838768"/>
    <lineage>
        <taxon>Bacteria</taxon>
        <taxon>Pseudomonadati</taxon>
        <taxon>Spirochaetota</taxon>
        <taxon>Spirochaetia</taxon>
        <taxon>Spirochaetales</taxon>
        <taxon>Treponemataceae</taxon>
        <taxon>Treponema</taxon>
    </lineage>
</organism>
<dbReference type="PANTHER" id="PTHR43409:SF16">
    <property type="entry name" value="SLR0320 PROTEIN"/>
    <property type="match status" value="1"/>
</dbReference>
<dbReference type="Gene3D" id="3.40.50.280">
    <property type="entry name" value="Cobalamin-binding domain"/>
    <property type="match status" value="1"/>
</dbReference>
<dbReference type="InterPro" id="IPR036724">
    <property type="entry name" value="Cobalamin-bd_sf"/>
</dbReference>
<dbReference type="GO" id="GO:0003824">
    <property type="term" value="F:catalytic activity"/>
    <property type="evidence" value="ECO:0007669"/>
    <property type="project" value="InterPro"/>
</dbReference>
<dbReference type="InterPro" id="IPR051198">
    <property type="entry name" value="BchE-like"/>
</dbReference>
<feature type="non-terminal residue" evidence="8">
    <location>
        <position position="567"/>
    </location>
</feature>
<evidence type="ECO:0000256" key="3">
    <source>
        <dbReference type="ARBA" id="ARBA00022723"/>
    </source>
</evidence>
<evidence type="ECO:0000256" key="4">
    <source>
        <dbReference type="ARBA" id="ARBA00023004"/>
    </source>
</evidence>
<evidence type="ECO:0000313" key="9">
    <source>
        <dbReference type="Proteomes" id="UP000823914"/>
    </source>
</evidence>
<proteinExistence type="predicted"/>
<dbReference type="SFLD" id="SFLDS00029">
    <property type="entry name" value="Radical_SAM"/>
    <property type="match status" value="1"/>
</dbReference>
<evidence type="ECO:0000256" key="2">
    <source>
        <dbReference type="ARBA" id="ARBA00022691"/>
    </source>
</evidence>
<sequence>MKILLVGTGSRYNHVNLAVLSLCTFVNHYLTAEEKKFCSVSFKEFTIATPLLDFIQGIAEEKPDVVIFSVYIWNKTIVFQVMEQLPLVLPETVLGAGGPEVSYQAEMLFVTYPYLDFVISGEGERPLLAFARGLAGLESHFVTTSTINPIKAPTVVPETTQTCTLSYEDNGKHNISEQVLRFLSQTPPISFWTRKSYVKDNSGFSAYSYGGDGAVIEVLDQIPFVYRDEQGQLIKEVDPEHSIIYYESSRGCPFRCSYCLSSLEKKVRFLSLERVFTDLQFFLDTGCRLVKFVDRTFNLNEERYMAIWQYIIDHGTNKTVFHFEIAAQQLSPAALELLQKVPKGRIQFEIGIQSANPQTLQAVNRVADLEKLAETIQAIPSTIHLHLDLIAGLPYENLESFGKSYDYVASLKPEMLQLGFLKILSGTDMESFARTHDYAWLSVPPYQVLGTPWVSYSDLLELSDVERLNDYFFNSGCFYYTLGYLLKNDFSVFEFLYKVSKWCRKKGYFSGLGTVDKCFQWIWDYIHKEDEASCYGDLADFLRFDFFVMEKRSVYPQWYNRYYNKDC</sequence>
<dbReference type="InterPro" id="IPR007197">
    <property type="entry name" value="rSAM"/>
</dbReference>
<protein>
    <submittedName>
        <fullName evidence="8">DUF4080 domain-containing protein</fullName>
    </submittedName>
</protein>
<dbReference type="Pfam" id="PF02310">
    <property type="entry name" value="B12-binding"/>
    <property type="match status" value="1"/>
</dbReference>
<keyword evidence="3" id="KW-0479">Metal-binding</keyword>
<dbReference type="EMBL" id="JAHLFV010000120">
    <property type="protein sequence ID" value="MBU3849928.1"/>
    <property type="molecule type" value="Genomic_DNA"/>
</dbReference>
<feature type="domain" description="Radical SAM core" evidence="7">
    <location>
        <begin position="238"/>
        <end position="461"/>
    </location>
</feature>
<evidence type="ECO:0000259" key="6">
    <source>
        <dbReference type="PROSITE" id="PS51332"/>
    </source>
</evidence>
<dbReference type="Gene3D" id="3.80.30.20">
    <property type="entry name" value="tm_1862 like domain"/>
    <property type="match status" value="1"/>
</dbReference>
<gene>
    <name evidence="8" type="ORF">IAA16_05120</name>
</gene>
<feature type="domain" description="B12-binding" evidence="6">
    <location>
        <begin position="1"/>
        <end position="141"/>
    </location>
</feature>
<dbReference type="SUPFAM" id="SSF102114">
    <property type="entry name" value="Radical SAM enzymes"/>
    <property type="match status" value="1"/>
</dbReference>
<dbReference type="PANTHER" id="PTHR43409">
    <property type="entry name" value="ANAEROBIC MAGNESIUM-PROTOPORPHYRIN IX MONOMETHYL ESTER CYCLASE-RELATED"/>
    <property type="match status" value="1"/>
</dbReference>
<dbReference type="SFLD" id="SFLDG01082">
    <property type="entry name" value="B12-binding_domain_containing"/>
    <property type="match status" value="1"/>
</dbReference>
<evidence type="ECO:0000259" key="7">
    <source>
        <dbReference type="PROSITE" id="PS51918"/>
    </source>
</evidence>
<dbReference type="GO" id="GO:0051536">
    <property type="term" value="F:iron-sulfur cluster binding"/>
    <property type="evidence" value="ECO:0007669"/>
    <property type="project" value="UniProtKB-KW"/>
</dbReference>
<reference evidence="8" key="2">
    <citation type="submission" date="2021-04" db="EMBL/GenBank/DDBJ databases">
        <authorList>
            <person name="Gilroy R."/>
        </authorList>
    </citation>
    <scope>NUCLEOTIDE SEQUENCE</scope>
    <source>
        <strain evidence="8">Gambia15-2214</strain>
    </source>
</reference>
<reference evidence="8" key="1">
    <citation type="journal article" date="2021" name="PeerJ">
        <title>Extensive microbial diversity within the chicken gut microbiome revealed by metagenomics and culture.</title>
        <authorList>
            <person name="Gilroy R."/>
            <person name="Ravi A."/>
            <person name="Getino M."/>
            <person name="Pursley I."/>
            <person name="Horton D.L."/>
            <person name="Alikhan N.F."/>
            <person name="Baker D."/>
            <person name="Gharbi K."/>
            <person name="Hall N."/>
            <person name="Watson M."/>
            <person name="Adriaenssens E.M."/>
            <person name="Foster-Nyarko E."/>
            <person name="Jarju S."/>
            <person name="Secka A."/>
            <person name="Antonio M."/>
            <person name="Oren A."/>
            <person name="Chaudhuri R.R."/>
            <person name="La Ragione R."/>
            <person name="Hildebrand F."/>
            <person name="Pallen M.J."/>
        </authorList>
    </citation>
    <scope>NUCLEOTIDE SEQUENCE</scope>
    <source>
        <strain evidence="8">Gambia15-2214</strain>
    </source>
</reference>
<dbReference type="Proteomes" id="UP000823914">
    <property type="component" value="Unassembled WGS sequence"/>
</dbReference>
<dbReference type="Pfam" id="PF04055">
    <property type="entry name" value="Radical_SAM"/>
    <property type="match status" value="1"/>
</dbReference>
<dbReference type="PROSITE" id="PS51332">
    <property type="entry name" value="B12_BINDING"/>
    <property type="match status" value="1"/>
</dbReference>